<evidence type="ECO:0000313" key="1">
    <source>
        <dbReference type="EMBL" id="KUM45417.1"/>
    </source>
</evidence>
<geneLocation type="mitochondrion" evidence="1"/>
<sequence length="53" mass="6000">MDCLVGKEVSYADLLIGNYLCKPLGLGMTDLLSMLGYPNKQTWWIQFKLLCTT</sequence>
<dbReference type="EMBL" id="LKAM01000019">
    <property type="protein sequence ID" value="KUM45417.1"/>
    <property type="molecule type" value="Genomic_DNA"/>
</dbReference>
<comment type="caution">
    <text evidence="1">The sequence shown here is derived from an EMBL/GenBank/DDBJ whole genome shotgun (WGS) entry which is preliminary data.</text>
</comment>
<evidence type="ECO:0008006" key="2">
    <source>
        <dbReference type="Google" id="ProtNLM"/>
    </source>
</evidence>
<gene>
    <name evidence="1" type="ORF">ABT39_MTgene2684</name>
</gene>
<proteinExistence type="predicted"/>
<keyword evidence="1" id="KW-0496">Mitochondrion</keyword>
<reference evidence="1" key="1">
    <citation type="journal article" date="2015" name="Genome Biol. Evol.">
        <title>Organellar Genomes of White Spruce (Picea glauca): Assembly and Annotation.</title>
        <authorList>
            <person name="Jackman S.D."/>
            <person name="Warren R.L."/>
            <person name="Gibb E.A."/>
            <person name="Vandervalk B.P."/>
            <person name="Mohamadi H."/>
            <person name="Chu J."/>
            <person name="Raymond A."/>
            <person name="Pleasance S."/>
            <person name="Coope R."/>
            <person name="Wildung M.R."/>
            <person name="Ritland C.E."/>
            <person name="Bousquet J."/>
            <person name="Jones S.J."/>
            <person name="Bohlmann J."/>
            <person name="Birol I."/>
        </authorList>
    </citation>
    <scope>NUCLEOTIDE SEQUENCE [LARGE SCALE GENOMIC DNA]</scope>
    <source>
        <tissue evidence="1">Flushing bud</tissue>
    </source>
</reference>
<protein>
    <recommendedName>
        <fullName evidence="2">GST C-terminal domain-containing protein</fullName>
    </recommendedName>
</protein>
<name>A0A101LU76_PICGL</name>
<accession>A0A101LU76</accession>
<organism evidence="1">
    <name type="scientific">Picea glauca</name>
    <name type="common">White spruce</name>
    <name type="synonym">Pinus glauca</name>
    <dbReference type="NCBI Taxonomy" id="3330"/>
    <lineage>
        <taxon>Eukaryota</taxon>
        <taxon>Viridiplantae</taxon>
        <taxon>Streptophyta</taxon>
        <taxon>Embryophyta</taxon>
        <taxon>Tracheophyta</taxon>
        <taxon>Spermatophyta</taxon>
        <taxon>Pinopsida</taxon>
        <taxon>Pinidae</taxon>
        <taxon>Conifers I</taxon>
        <taxon>Pinales</taxon>
        <taxon>Pinaceae</taxon>
        <taxon>Picea</taxon>
    </lineage>
</organism>
<dbReference type="AlphaFoldDB" id="A0A101LU76"/>